<dbReference type="Proteomes" id="UP000823862">
    <property type="component" value="Unassembled WGS sequence"/>
</dbReference>
<evidence type="ECO:0000259" key="2">
    <source>
        <dbReference type="Pfam" id="PF16288"/>
    </source>
</evidence>
<dbReference type="PROSITE" id="PS51257">
    <property type="entry name" value="PROKAR_LIPOPROTEIN"/>
    <property type="match status" value="1"/>
</dbReference>
<proteinExistence type="predicted"/>
<dbReference type="EMBL" id="DWZI01000046">
    <property type="protein sequence ID" value="HJA86431.1"/>
    <property type="molecule type" value="Genomic_DNA"/>
</dbReference>
<keyword evidence="1" id="KW-0732">Signal</keyword>
<gene>
    <name evidence="3" type="ORF">H9950_09635</name>
</gene>
<dbReference type="InterPro" id="IPR032558">
    <property type="entry name" value="DUF4934"/>
</dbReference>
<protein>
    <submittedName>
        <fullName evidence="3">DUF4934 domain-containing protein</fullName>
    </submittedName>
</protein>
<name>A0A9D2KUP7_9BACE</name>
<dbReference type="Pfam" id="PF17170">
    <property type="entry name" value="DUF5128"/>
    <property type="match status" value="1"/>
</dbReference>
<sequence>MKKRKLYAYAVALACLLTACGSNPKNASTEDGLTIINVETAVNNLQELKLSQLGNRVRYVPLETGDSCFIGRYAKVKICGDYIIVASSKQAGALFVGDNCLSFDKKSGQFVTSIGHVGQDPQGYSQIINLYYNEQNGLLYFERTPNQLQKYDLQGRYHGHVTIPTESFLPPTLVFSDSVIIGHYCYGMLTPQWSHSRASLIFACDGQLTDSINTRLPLPNLSNDENPRIVLKTFGQTSFIINQSSQSTERIYRNLSLWTCQGEVRFKEDFSDTIYNIKDNRLQPLYVFQTGQWHFPTEAITDGTGNSDKILTAYALETPQKFYFVCLRDLYGDKTEVLHGIYDKQTGTTLMGPEKDGLTDDINGFLPFCPESCNDQGEYVALVWPEDILPWLDEHPEAKDNPALAPLLKIEEEDNPVAIIVTQE</sequence>
<feature type="signal peptide" evidence="1">
    <location>
        <begin position="1"/>
        <end position="27"/>
    </location>
</feature>
<dbReference type="AlphaFoldDB" id="A0A9D2KUP7"/>
<accession>A0A9D2KUP7</accession>
<feature type="chain" id="PRO_5038340792" evidence="1">
    <location>
        <begin position="28"/>
        <end position="424"/>
    </location>
</feature>
<reference evidence="3" key="2">
    <citation type="submission" date="2021-04" db="EMBL/GenBank/DDBJ databases">
        <authorList>
            <person name="Gilroy R."/>
        </authorList>
    </citation>
    <scope>NUCLEOTIDE SEQUENCE</scope>
    <source>
        <strain evidence="3">ChiHjej12B11-9795</strain>
    </source>
</reference>
<evidence type="ECO:0000313" key="4">
    <source>
        <dbReference type="Proteomes" id="UP000823862"/>
    </source>
</evidence>
<reference evidence="3" key="1">
    <citation type="journal article" date="2021" name="PeerJ">
        <title>Extensive microbial diversity within the chicken gut microbiome revealed by metagenomics and culture.</title>
        <authorList>
            <person name="Gilroy R."/>
            <person name="Ravi A."/>
            <person name="Getino M."/>
            <person name="Pursley I."/>
            <person name="Horton D.L."/>
            <person name="Alikhan N.F."/>
            <person name="Baker D."/>
            <person name="Gharbi K."/>
            <person name="Hall N."/>
            <person name="Watson M."/>
            <person name="Adriaenssens E.M."/>
            <person name="Foster-Nyarko E."/>
            <person name="Jarju S."/>
            <person name="Secka A."/>
            <person name="Antonio M."/>
            <person name="Oren A."/>
            <person name="Chaudhuri R.R."/>
            <person name="La Ragione R."/>
            <person name="Hildebrand F."/>
            <person name="Pallen M.J."/>
        </authorList>
    </citation>
    <scope>NUCLEOTIDE SEQUENCE</scope>
    <source>
        <strain evidence="3">ChiHjej12B11-9795</strain>
    </source>
</reference>
<dbReference type="Pfam" id="PF16288">
    <property type="entry name" value="DUF4934"/>
    <property type="match status" value="1"/>
</dbReference>
<organism evidence="3 4">
    <name type="scientific">Candidatus Bacteroides avicola</name>
    <dbReference type="NCBI Taxonomy" id="2838468"/>
    <lineage>
        <taxon>Bacteria</taxon>
        <taxon>Pseudomonadati</taxon>
        <taxon>Bacteroidota</taxon>
        <taxon>Bacteroidia</taxon>
        <taxon>Bacteroidales</taxon>
        <taxon>Bacteroidaceae</taxon>
        <taxon>Bacteroides</taxon>
    </lineage>
</organism>
<comment type="caution">
    <text evidence="3">The sequence shown here is derived from an EMBL/GenBank/DDBJ whole genome shotgun (WGS) entry which is preliminary data.</text>
</comment>
<feature type="domain" description="DUF4934" evidence="2">
    <location>
        <begin position="48"/>
        <end position="157"/>
    </location>
</feature>
<evidence type="ECO:0000256" key="1">
    <source>
        <dbReference type="SAM" id="SignalP"/>
    </source>
</evidence>
<evidence type="ECO:0000313" key="3">
    <source>
        <dbReference type="EMBL" id="HJA86431.1"/>
    </source>
</evidence>